<dbReference type="EMBL" id="CCXZ01000184">
    <property type="protein sequence ID" value="CEG18614.1"/>
    <property type="molecule type" value="Genomic_DNA"/>
</dbReference>
<dbReference type="Proteomes" id="UP000052230">
    <property type="component" value="Unassembled WGS sequence"/>
</dbReference>
<proteinExistence type="predicted"/>
<dbReference type="AlphaFoldDB" id="A0A0U5FQT5"/>
<organism evidence="1 2">
    <name type="scientific">Xanthomonas citri pv. citri</name>
    <dbReference type="NCBI Taxonomy" id="611301"/>
    <lineage>
        <taxon>Bacteria</taxon>
        <taxon>Pseudomonadati</taxon>
        <taxon>Pseudomonadota</taxon>
        <taxon>Gammaproteobacteria</taxon>
        <taxon>Lysobacterales</taxon>
        <taxon>Lysobacteraceae</taxon>
        <taxon>Xanthomonas</taxon>
    </lineage>
</organism>
<protein>
    <submittedName>
        <fullName evidence="1">Uncharacterized protein</fullName>
    </submittedName>
</protein>
<sequence length="81" mass="8828">MQQCDQANTFSACGEQSTGRQRIRAVARPAAAGKSLERVMHVEMRCVGRQLCGAGAAWRRLGWAGLGWRQGKLRGERSAAL</sequence>
<name>A0A0U5FQT5_XANCI</name>
<keyword evidence="2" id="KW-1185">Reference proteome</keyword>
<accession>A0A0U5FQT5</accession>
<gene>
    <name evidence="1" type="ORF">XAC3562_860024</name>
</gene>
<evidence type="ECO:0000313" key="1">
    <source>
        <dbReference type="EMBL" id="CEG18614.1"/>
    </source>
</evidence>
<comment type="caution">
    <text evidence="1">The sequence shown here is derived from an EMBL/GenBank/DDBJ whole genome shotgun (WGS) entry which is preliminary data.</text>
</comment>
<evidence type="ECO:0000313" key="2">
    <source>
        <dbReference type="Proteomes" id="UP000052230"/>
    </source>
</evidence>
<reference evidence="1 2" key="1">
    <citation type="submission" date="2014-09" db="EMBL/GenBank/DDBJ databases">
        <authorList>
            <person name="Regsiter A."/>
        </authorList>
    </citation>
    <scope>NUCLEOTIDE SEQUENCE [LARGE SCALE GENOMIC DNA]</scope>
</reference>